<dbReference type="EMBL" id="BART01038736">
    <property type="protein sequence ID" value="GAH07175.1"/>
    <property type="molecule type" value="Genomic_DNA"/>
</dbReference>
<proteinExistence type="predicted"/>
<dbReference type="AlphaFoldDB" id="X1DFU4"/>
<accession>X1DFU4</accession>
<name>X1DFU4_9ZZZZ</name>
<gene>
    <name evidence="1" type="ORF">S01H4_64070</name>
</gene>
<organism evidence="1">
    <name type="scientific">marine sediment metagenome</name>
    <dbReference type="NCBI Taxonomy" id="412755"/>
    <lineage>
        <taxon>unclassified sequences</taxon>
        <taxon>metagenomes</taxon>
        <taxon>ecological metagenomes</taxon>
    </lineage>
</organism>
<sequence>CKFSQYSNTNKPYIVSYKTLIEIDRNTNYPFKVKYHKINDLKLEKCVIGAWLNTDTNIYYIELNRTFKDKNEALIFAIKHSQECIYDMNNHKVITKYKGVKLK</sequence>
<evidence type="ECO:0000313" key="1">
    <source>
        <dbReference type="EMBL" id="GAH07175.1"/>
    </source>
</evidence>
<protein>
    <submittedName>
        <fullName evidence="1">Uncharacterized protein</fullName>
    </submittedName>
</protein>
<comment type="caution">
    <text evidence="1">The sequence shown here is derived from an EMBL/GenBank/DDBJ whole genome shotgun (WGS) entry which is preliminary data.</text>
</comment>
<feature type="non-terminal residue" evidence="1">
    <location>
        <position position="1"/>
    </location>
</feature>
<reference evidence="1" key="1">
    <citation type="journal article" date="2014" name="Front. Microbiol.">
        <title>High frequency of phylogenetically diverse reductive dehalogenase-homologous genes in deep subseafloor sedimentary metagenomes.</title>
        <authorList>
            <person name="Kawai M."/>
            <person name="Futagami T."/>
            <person name="Toyoda A."/>
            <person name="Takaki Y."/>
            <person name="Nishi S."/>
            <person name="Hori S."/>
            <person name="Arai W."/>
            <person name="Tsubouchi T."/>
            <person name="Morono Y."/>
            <person name="Uchiyama I."/>
            <person name="Ito T."/>
            <person name="Fujiyama A."/>
            <person name="Inagaki F."/>
            <person name="Takami H."/>
        </authorList>
    </citation>
    <scope>NUCLEOTIDE SEQUENCE</scope>
    <source>
        <strain evidence="1">Expedition CK06-06</strain>
    </source>
</reference>